<name>A0A7S2W1J6_9STRA</name>
<proteinExistence type="predicted"/>
<feature type="compositionally biased region" description="Polar residues" evidence="1">
    <location>
        <begin position="121"/>
        <end position="134"/>
    </location>
</feature>
<accession>A0A7S2W1J6</accession>
<gene>
    <name evidence="2" type="ORF">QSP1433_LOCUS479</name>
</gene>
<feature type="compositionally biased region" description="Basic and acidic residues" evidence="1">
    <location>
        <begin position="359"/>
        <end position="372"/>
    </location>
</feature>
<feature type="compositionally biased region" description="Acidic residues" evidence="1">
    <location>
        <begin position="282"/>
        <end position="296"/>
    </location>
</feature>
<feature type="region of interest" description="Disordered" evidence="1">
    <location>
        <begin position="150"/>
        <end position="170"/>
    </location>
</feature>
<feature type="region of interest" description="Disordered" evidence="1">
    <location>
        <begin position="117"/>
        <end position="138"/>
    </location>
</feature>
<reference evidence="2" key="1">
    <citation type="submission" date="2021-01" db="EMBL/GenBank/DDBJ databases">
        <authorList>
            <person name="Corre E."/>
            <person name="Pelletier E."/>
            <person name="Niang G."/>
            <person name="Scheremetjew M."/>
            <person name="Finn R."/>
            <person name="Kale V."/>
            <person name="Holt S."/>
            <person name="Cochrane G."/>
            <person name="Meng A."/>
            <person name="Brown T."/>
            <person name="Cohen L."/>
        </authorList>
    </citation>
    <scope>NUCLEOTIDE SEQUENCE</scope>
    <source>
        <strain evidence="2">NY070348D</strain>
    </source>
</reference>
<feature type="compositionally biased region" description="Basic and acidic residues" evidence="1">
    <location>
        <begin position="151"/>
        <end position="168"/>
    </location>
</feature>
<protein>
    <submittedName>
        <fullName evidence="2">Uncharacterized protein</fullName>
    </submittedName>
</protein>
<dbReference type="EMBL" id="HBHK01000768">
    <property type="protein sequence ID" value="CAD9662898.1"/>
    <property type="molecule type" value="Transcribed_RNA"/>
</dbReference>
<feature type="region of interest" description="Disordered" evidence="1">
    <location>
        <begin position="277"/>
        <end position="411"/>
    </location>
</feature>
<sequence length="411" mass="46095">MADVSALFASRKKKGKKKKQTNNFNVILEEVQKDDMKQESVAVEDFDEDGNPIIVDVPLPVARKPGNLTASVNASKKKKEVALDPEALVTGEWVDNDASEVQDAKATLLGGKTGVIDLENLPSSQPEPVKSATTLAEEEENKKLFHWTRKQAMEQSDKGPEVPKEEPKSQVYRPRHIMESRHKQEGAHSLKELNNEQVFPTLGGGKATSKPQKSTKTPWGTVKEDILLDIVVKQTDGVYLDTDFIACDSFDGQKPGYSFKLGALGLGYYWECKPFSKQTDEKADETDADQAEEVEDSTDKQENAKPESVPVRQPTQRELEEERQKKLAEEEKERKRKEKKKQKEKEKQEWERQNALAMAREKEEKEKAERASESTSAAPVVSNAGAPEPPPPEDRFSGLKKKKKKKKPAAE</sequence>
<dbReference type="AlphaFoldDB" id="A0A7S2W1J6"/>
<feature type="compositionally biased region" description="Basic residues" evidence="1">
    <location>
        <begin position="398"/>
        <end position="411"/>
    </location>
</feature>
<feature type="region of interest" description="Disordered" evidence="1">
    <location>
        <begin position="1"/>
        <end position="21"/>
    </location>
</feature>
<evidence type="ECO:0000256" key="1">
    <source>
        <dbReference type="SAM" id="MobiDB-lite"/>
    </source>
</evidence>
<evidence type="ECO:0000313" key="2">
    <source>
        <dbReference type="EMBL" id="CAD9662898.1"/>
    </source>
</evidence>
<organism evidence="2">
    <name type="scientific">Mucochytrium quahogii</name>
    <dbReference type="NCBI Taxonomy" id="96639"/>
    <lineage>
        <taxon>Eukaryota</taxon>
        <taxon>Sar</taxon>
        <taxon>Stramenopiles</taxon>
        <taxon>Bigyra</taxon>
        <taxon>Labyrinthulomycetes</taxon>
        <taxon>Thraustochytrida</taxon>
        <taxon>Thraustochytriidae</taxon>
        <taxon>Mucochytrium</taxon>
    </lineage>
</organism>
<feature type="region of interest" description="Disordered" evidence="1">
    <location>
        <begin position="199"/>
        <end position="220"/>
    </location>
</feature>
<feature type="compositionally biased region" description="Basic and acidic residues" evidence="1">
    <location>
        <begin position="315"/>
        <end position="333"/>
    </location>
</feature>
<feature type="compositionally biased region" description="Polar residues" evidence="1">
    <location>
        <begin position="209"/>
        <end position="218"/>
    </location>
</feature>
<feature type="compositionally biased region" description="Basic residues" evidence="1">
    <location>
        <begin position="10"/>
        <end position="20"/>
    </location>
</feature>
<feature type="compositionally biased region" description="Basic and acidic residues" evidence="1">
    <location>
        <begin position="341"/>
        <end position="352"/>
    </location>
</feature>